<dbReference type="EC" id="4.2.3.-" evidence="4"/>
<accession>A0A8H3G7H0</accession>
<dbReference type="SUPFAM" id="SSF48576">
    <property type="entry name" value="Terpenoid synthases"/>
    <property type="match status" value="1"/>
</dbReference>
<keyword evidence="4" id="KW-0456">Lyase</keyword>
<evidence type="ECO:0000256" key="1">
    <source>
        <dbReference type="ARBA" id="ARBA00001946"/>
    </source>
</evidence>
<protein>
    <recommendedName>
        <fullName evidence="4">Terpene synthase</fullName>
        <ecNumber evidence="4">4.2.3.-</ecNumber>
    </recommendedName>
</protein>
<keyword evidence="4" id="KW-0479">Metal-binding</keyword>
<comment type="similarity">
    <text evidence="2 4">Belongs to the terpene synthase family.</text>
</comment>
<dbReference type="GO" id="GO:0008299">
    <property type="term" value="P:isoprenoid biosynthetic process"/>
    <property type="evidence" value="ECO:0007669"/>
    <property type="project" value="UniProtKB-ARBA"/>
</dbReference>
<dbReference type="SFLD" id="SFLDG01020">
    <property type="entry name" value="Terpene_Cyclase_Like_2"/>
    <property type="match status" value="1"/>
</dbReference>
<dbReference type="PANTHER" id="PTHR35201:SF4">
    <property type="entry name" value="BETA-PINACENE SYNTHASE-RELATED"/>
    <property type="match status" value="1"/>
</dbReference>
<dbReference type="EMBL" id="CAJPDS010000106">
    <property type="protein sequence ID" value="CAF9937923.1"/>
    <property type="molecule type" value="Genomic_DNA"/>
</dbReference>
<dbReference type="AlphaFoldDB" id="A0A8H3G7H0"/>
<evidence type="ECO:0000313" key="5">
    <source>
        <dbReference type="EMBL" id="CAF9937923.1"/>
    </source>
</evidence>
<evidence type="ECO:0000313" key="6">
    <source>
        <dbReference type="Proteomes" id="UP000664521"/>
    </source>
</evidence>
<dbReference type="Gene3D" id="1.10.600.10">
    <property type="entry name" value="Farnesyl Diphosphate Synthase"/>
    <property type="match status" value="1"/>
</dbReference>
<keyword evidence="6" id="KW-1185">Reference proteome</keyword>
<dbReference type="GO" id="GO:0046872">
    <property type="term" value="F:metal ion binding"/>
    <property type="evidence" value="ECO:0007669"/>
    <property type="project" value="UniProtKB-KW"/>
</dbReference>
<evidence type="ECO:0000256" key="3">
    <source>
        <dbReference type="ARBA" id="ARBA00022842"/>
    </source>
</evidence>
<dbReference type="GO" id="GO:0010333">
    <property type="term" value="F:terpene synthase activity"/>
    <property type="evidence" value="ECO:0007669"/>
    <property type="project" value="InterPro"/>
</dbReference>
<dbReference type="PANTHER" id="PTHR35201">
    <property type="entry name" value="TERPENE SYNTHASE"/>
    <property type="match status" value="1"/>
</dbReference>
<reference evidence="5" key="1">
    <citation type="submission" date="2021-03" db="EMBL/GenBank/DDBJ databases">
        <authorList>
            <person name="Tagirdzhanova G."/>
        </authorList>
    </citation>
    <scope>NUCLEOTIDE SEQUENCE</scope>
</reference>
<comment type="caution">
    <text evidence="5">The sequence shown here is derived from an EMBL/GenBank/DDBJ whole genome shotgun (WGS) entry which is preliminary data.</text>
</comment>
<evidence type="ECO:0000256" key="2">
    <source>
        <dbReference type="ARBA" id="ARBA00006333"/>
    </source>
</evidence>
<proteinExistence type="inferred from homology"/>
<dbReference type="Proteomes" id="UP000664521">
    <property type="component" value="Unassembled WGS sequence"/>
</dbReference>
<name>A0A8H3G7H0_9LECA</name>
<gene>
    <name evidence="5" type="ORF">HETSPECPRED_000710</name>
</gene>
<dbReference type="Pfam" id="PF19086">
    <property type="entry name" value="Terpene_syn_C_2"/>
    <property type="match status" value="1"/>
</dbReference>
<dbReference type="OrthoDB" id="2861623at2759"/>
<comment type="cofactor">
    <cofactor evidence="1 4">
        <name>Mg(2+)</name>
        <dbReference type="ChEBI" id="CHEBI:18420"/>
    </cofactor>
</comment>
<dbReference type="InterPro" id="IPR008949">
    <property type="entry name" value="Isoprenoid_synthase_dom_sf"/>
</dbReference>
<keyword evidence="3 4" id="KW-0460">Magnesium</keyword>
<dbReference type="SFLD" id="SFLDS00005">
    <property type="entry name" value="Isoprenoid_Synthase_Type_I"/>
    <property type="match status" value="1"/>
</dbReference>
<evidence type="ECO:0000256" key="4">
    <source>
        <dbReference type="RuleBase" id="RU366034"/>
    </source>
</evidence>
<sequence>MASTPREALIKSFKGQKIRIYDLDKVMSGWPSVANPNLDILRHDVQARTTKLFTGKRREIAEAVNPAWFGSLWWPYAGIEELRIATYLGMWLFSWDDETDSSAIASLNKDYSSGQSFRRRTWLYVQSSLGFEISAADQQVVDQEHDVLITSFGTAGEAIRNSCSLEKRQLLLDEVKYFLNCQAEEQSATLRVDLPTVEQYRSNRMGTSGVGVLLAITEYCCRTNLPLEVTQSGAMKWLWDETNSAIWMANDILSIKKELDNDQVDTLVPLLAHRYQDAQVAVDIAISMLKNALENFEKAAALLLAEEPRAREDIIKFIDACRFACTANFKWSFNCRRYGLKAEDVVDGVLELTL</sequence>
<organism evidence="5 6">
    <name type="scientific">Heterodermia speciosa</name>
    <dbReference type="NCBI Taxonomy" id="116794"/>
    <lineage>
        <taxon>Eukaryota</taxon>
        <taxon>Fungi</taxon>
        <taxon>Dikarya</taxon>
        <taxon>Ascomycota</taxon>
        <taxon>Pezizomycotina</taxon>
        <taxon>Lecanoromycetes</taxon>
        <taxon>OSLEUM clade</taxon>
        <taxon>Lecanoromycetidae</taxon>
        <taxon>Caliciales</taxon>
        <taxon>Physciaceae</taxon>
        <taxon>Heterodermia</taxon>
    </lineage>
</organism>
<dbReference type="InterPro" id="IPR034686">
    <property type="entry name" value="Terpene_cyclase-like_2"/>
</dbReference>